<evidence type="ECO:0000256" key="5">
    <source>
        <dbReference type="ARBA" id="ARBA00022898"/>
    </source>
</evidence>
<dbReference type="Pfam" id="PF00155">
    <property type="entry name" value="Aminotran_1_2"/>
    <property type="match status" value="1"/>
</dbReference>
<reference evidence="8 9" key="1">
    <citation type="journal article" date="2019" name="Int. J. Syst. Evol. Microbiol.">
        <title>The Global Catalogue of Microorganisms (GCM) 10K type strain sequencing project: providing services to taxonomists for standard genome sequencing and annotation.</title>
        <authorList>
            <consortium name="The Broad Institute Genomics Platform"/>
            <consortium name="The Broad Institute Genome Sequencing Center for Infectious Disease"/>
            <person name="Wu L."/>
            <person name="Ma J."/>
        </authorList>
    </citation>
    <scope>NUCLEOTIDE SEQUENCE [LARGE SCALE GENOMIC DNA]</scope>
    <source>
        <strain evidence="8 9">JCM 6921</strain>
    </source>
</reference>
<evidence type="ECO:0000313" key="9">
    <source>
        <dbReference type="Proteomes" id="UP001500058"/>
    </source>
</evidence>
<evidence type="ECO:0000256" key="3">
    <source>
        <dbReference type="ARBA" id="ARBA00022576"/>
    </source>
</evidence>
<dbReference type="InterPro" id="IPR015422">
    <property type="entry name" value="PyrdxlP-dep_Trfase_small"/>
</dbReference>
<dbReference type="EC" id="2.6.1.-" evidence="6"/>
<keyword evidence="9" id="KW-1185">Reference proteome</keyword>
<dbReference type="PANTHER" id="PTHR46383">
    <property type="entry name" value="ASPARTATE AMINOTRANSFERASE"/>
    <property type="match status" value="1"/>
</dbReference>
<dbReference type="EMBL" id="BAAATJ010000002">
    <property type="protein sequence ID" value="GAA2386539.1"/>
    <property type="molecule type" value="Genomic_DNA"/>
</dbReference>
<evidence type="ECO:0000256" key="1">
    <source>
        <dbReference type="ARBA" id="ARBA00001933"/>
    </source>
</evidence>
<evidence type="ECO:0000256" key="6">
    <source>
        <dbReference type="RuleBase" id="RU000481"/>
    </source>
</evidence>
<keyword evidence="5" id="KW-0663">Pyridoxal phosphate</keyword>
<keyword evidence="4 6" id="KW-0808">Transferase</keyword>
<comment type="cofactor">
    <cofactor evidence="1 6">
        <name>pyridoxal 5'-phosphate</name>
        <dbReference type="ChEBI" id="CHEBI:597326"/>
    </cofactor>
</comment>
<evidence type="ECO:0000259" key="7">
    <source>
        <dbReference type="Pfam" id="PF00155"/>
    </source>
</evidence>
<organism evidence="8 9">
    <name type="scientific">Streptomyces glaucosporus</name>
    <dbReference type="NCBI Taxonomy" id="284044"/>
    <lineage>
        <taxon>Bacteria</taxon>
        <taxon>Bacillati</taxon>
        <taxon>Actinomycetota</taxon>
        <taxon>Actinomycetes</taxon>
        <taxon>Kitasatosporales</taxon>
        <taxon>Streptomycetaceae</taxon>
        <taxon>Streptomyces</taxon>
    </lineage>
</organism>
<evidence type="ECO:0000256" key="4">
    <source>
        <dbReference type="ARBA" id="ARBA00022679"/>
    </source>
</evidence>
<protein>
    <recommendedName>
        <fullName evidence="6">Aminotransferase</fullName>
        <ecNumber evidence="6">2.6.1.-</ecNumber>
    </recommendedName>
</protein>
<dbReference type="Gene3D" id="3.40.640.10">
    <property type="entry name" value="Type I PLP-dependent aspartate aminotransferase-like (Major domain)"/>
    <property type="match status" value="1"/>
</dbReference>
<accession>A0ABN3HRY9</accession>
<dbReference type="InterPro" id="IPR004838">
    <property type="entry name" value="NHTrfase_class1_PyrdxlP-BS"/>
</dbReference>
<comment type="similarity">
    <text evidence="2 6">Belongs to the class-I pyridoxal-phosphate-dependent aminotransferase family.</text>
</comment>
<dbReference type="RefSeq" id="WP_344629281.1">
    <property type="nucleotide sequence ID" value="NZ_BAAATJ010000002.1"/>
</dbReference>
<gene>
    <name evidence="8" type="ORF">GCM10010420_06640</name>
</gene>
<dbReference type="InterPro" id="IPR050596">
    <property type="entry name" value="AspAT/PAT-like"/>
</dbReference>
<dbReference type="Proteomes" id="UP001500058">
    <property type="component" value="Unassembled WGS sequence"/>
</dbReference>
<keyword evidence="3 6" id="KW-0032">Aminotransferase</keyword>
<dbReference type="InterPro" id="IPR015424">
    <property type="entry name" value="PyrdxlP-dep_Trfase"/>
</dbReference>
<dbReference type="SUPFAM" id="SSF53383">
    <property type="entry name" value="PLP-dependent transferases"/>
    <property type="match status" value="1"/>
</dbReference>
<evidence type="ECO:0000313" key="8">
    <source>
        <dbReference type="EMBL" id="GAA2386539.1"/>
    </source>
</evidence>
<name>A0ABN3HRY9_9ACTN</name>
<evidence type="ECO:0000256" key="2">
    <source>
        <dbReference type="ARBA" id="ARBA00007441"/>
    </source>
</evidence>
<dbReference type="Gene3D" id="3.90.1150.10">
    <property type="entry name" value="Aspartate Aminotransferase, domain 1"/>
    <property type="match status" value="1"/>
</dbReference>
<dbReference type="PANTHER" id="PTHR46383:SF1">
    <property type="entry name" value="ASPARTATE AMINOTRANSFERASE"/>
    <property type="match status" value="1"/>
</dbReference>
<proteinExistence type="inferred from homology"/>
<dbReference type="InterPro" id="IPR004839">
    <property type="entry name" value="Aminotransferase_I/II_large"/>
</dbReference>
<dbReference type="CDD" id="cd00609">
    <property type="entry name" value="AAT_like"/>
    <property type="match status" value="1"/>
</dbReference>
<dbReference type="PROSITE" id="PS00105">
    <property type="entry name" value="AA_TRANSFER_CLASS_1"/>
    <property type="match status" value="1"/>
</dbReference>
<feature type="domain" description="Aminotransferase class I/classII large" evidence="7">
    <location>
        <begin position="37"/>
        <end position="289"/>
    </location>
</feature>
<dbReference type="InterPro" id="IPR015421">
    <property type="entry name" value="PyrdxlP-dep_Trfase_major"/>
</dbReference>
<comment type="caution">
    <text evidence="8">The sequence shown here is derived from an EMBL/GenBank/DDBJ whole genome shotgun (WGS) entry which is preliminary data.</text>
</comment>
<sequence>MGTVVPFAPWNFMLDVDGVNYSLAEQEAFARRRPGTDIVNLSSGINALRPPSVLVDTVVGCARDPLFWHDYDGPEGHLVGRAAIAAHETVRGGGGVRLDPSQVVVTAGASAALALASRGLHQWGLRVSDRPAALVPVPTFPLAGAALTDAGFTVEEVASGTPGRWLPTVAELIEAATPETTVVYVNTFNNPTGERYEEDELRSLVRWARDHDVHLLHDTVSSDVSASGDLPYLPGIAAEEGHLPGLVTVSSLSKSRAVPGFRIGWLIADAPLVGELARINELAAPSSPGIAAPALLFDRMVMIAVEASEGRCPADAPSRARELLADSLSGYRRAIPGIDEVTTAVSKALEDEDVVERLKQWRTDLRSTLSDNIDMLRAEADDLVTGFPDWRGDFNTFVDIPALAGHGYLDTCHRIFREFGLQTLPAPAFGRDEPWWRRRGPYRMRLSFALPTPTWSAGLRRLRRAVEELGR</sequence>